<feature type="coiled-coil region" evidence="5">
    <location>
        <begin position="21"/>
        <end position="48"/>
    </location>
</feature>
<protein>
    <submittedName>
        <fullName evidence="6">Uncharacterized protein</fullName>
    </submittedName>
</protein>
<dbReference type="Proteomes" id="UP000289738">
    <property type="component" value="Chromosome B08"/>
</dbReference>
<dbReference type="GO" id="GO:0006997">
    <property type="term" value="P:nucleus organization"/>
    <property type="evidence" value="ECO:0007669"/>
    <property type="project" value="InterPro"/>
</dbReference>
<reference evidence="6 7" key="1">
    <citation type="submission" date="2019-01" db="EMBL/GenBank/DDBJ databases">
        <title>Sequencing of cultivated peanut Arachis hypogaea provides insights into genome evolution and oil improvement.</title>
        <authorList>
            <person name="Chen X."/>
        </authorList>
    </citation>
    <scope>NUCLEOTIDE SEQUENCE [LARGE SCALE GENOMIC DNA]</scope>
    <source>
        <strain evidence="7">cv. Fuhuasheng</strain>
        <tissue evidence="6">Leaves</tissue>
    </source>
</reference>
<name>A0A444Y4Q7_ARAHY</name>
<evidence type="ECO:0000256" key="4">
    <source>
        <dbReference type="ARBA" id="ARBA00024208"/>
    </source>
</evidence>
<accession>A0A444Y4Q7</accession>
<evidence type="ECO:0000256" key="1">
    <source>
        <dbReference type="ARBA" id="ARBA00023054"/>
    </source>
</evidence>
<organism evidence="6 7">
    <name type="scientific">Arachis hypogaea</name>
    <name type="common">Peanut</name>
    <dbReference type="NCBI Taxonomy" id="3818"/>
    <lineage>
        <taxon>Eukaryota</taxon>
        <taxon>Viridiplantae</taxon>
        <taxon>Streptophyta</taxon>
        <taxon>Embryophyta</taxon>
        <taxon>Tracheophyta</taxon>
        <taxon>Spermatophyta</taxon>
        <taxon>Magnoliopsida</taxon>
        <taxon>eudicotyledons</taxon>
        <taxon>Gunneridae</taxon>
        <taxon>Pentapetalae</taxon>
        <taxon>rosids</taxon>
        <taxon>fabids</taxon>
        <taxon>Fabales</taxon>
        <taxon>Fabaceae</taxon>
        <taxon>Papilionoideae</taxon>
        <taxon>50 kb inversion clade</taxon>
        <taxon>dalbergioids sensu lato</taxon>
        <taxon>Dalbergieae</taxon>
        <taxon>Pterocarpus clade</taxon>
        <taxon>Arachis</taxon>
    </lineage>
</organism>
<comment type="similarity">
    <text evidence="4">Belongs to the CRWN family.</text>
</comment>
<gene>
    <name evidence="6" type="ORF">Ahy_B08g092886</name>
</gene>
<comment type="caution">
    <text evidence="6">The sequence shown here is derived from an EMBL/GenBank/DDBJ whole genome shotgun (WGS) entry which is preliminary data.</text>
</comment>
<keyword evidence="1 5" id="KW-0175">Coiled coil</keyword>
<evidence type="ECO:0000313" key="6">
    <source>
        <dbReference type="EMBL" id="RYQ96941.1"/>
    </source>
</evidence>
<dbReference type="STRING" id="3818.A0A444Y4Q7"/>
<keyword evidence="2" id="KW-0539">Nucleus</keyword>
<evidence type="ECO:0000256" key="2">
    <source>
        <dbReference type="ARBA" id="ARBA00023242"/>
    </source>
</evidence>
<keyword evidence="7" id="KW-1185">Reference proteome</keyword>
<dbReference type="InterPro" id="IPR040418">
    <property type="entry name" value="CRWN"/>
</dbReference>
<dbReference type="AlphaFoldDB" id="A0A444Y4Q7"/>
<evidence type="ECO:0000313" key="7">
    <source>
        <dbReference type="Proteomes" id="UP000289738"/>
    </source>
</evidence>
<comment type="subcellular location">
    <subcellularLocation>
        <location evidence="3">Nucleus lamina</location>
    </subcellularLocation>
</comment>
<dbReference type="EMBL" id="SDMP01000018">
    <property type="protein sequence ID" value="RYQ96941.1"/>
    <property type="molecule type" value="Genomic_DNA"/>
</dbReference>
<dbReference type="GO" id="GO:0005652">
    <property type="term" value="C:nuclear lamina"/>
    <property type="evidence" value="ECO:0007669"/>
    <property type="project" value="UniProtKB-SubCell"/>
</dbReference>
<dbReference type="PANTHER" id="PTHR31908">
    <property type="entry name" value="PROTEIN CROWDED NUCLEI 4"/>
    <property type="match status" value="1"/>
</dbReference>
<proteinExistence type="inferred from homology"/>
<dbReference type="PANTHER" id="PTHR31908:SF11">
    <property type="entry name" value="PROTEIN CROWDED NUCLEI 1"/>
    <property type="match status" value="1"/>
</dbReference>
<sequence length="129" mass="15072">MEHLTQLYEYQYNMGLLLIEKKEWSSKYNELNQDLAEVKDALEREKSAHLITIFEAEKREEHLRKALGVEKECVLDLEKVVREMRSEHANIKFSAESKLAEANALDASIKEKSLEVEAKLRLLMPNLQK</sequence>
<evidence type="ECO:0000256" key="3">
    <source>
        <dbReference type="ARBA" id="ARBA00024186"/>
    </source>
</evidence>
<evidence type="ECO:0000256" key="5">
    <source>
        <dbReference type="SAM" id="Coils"/>
    </source>
</evidence>